<evidence type="ECO:0000256" key="1">
    <source>
        <dbReference type="SAM" id="MobiDB-lite"/>
    </source>
</evidence>
<dbReference type="AlphaFoldDB" id="A0AAD9UL95"/>
<reference evidence="2" key="1">
    <citation type="journal article" date="2023" name="Mol. Biol. Evol.">
        <title>Third-Generation Sequencing Reveals the Adaptive Role of the Epigenome in Three Deep-Sea Polychaetes.</title>
        <authorList>
            <person name="Perez M."/>
            <person name="Aroh O."/>
            <person name="Sun Y."/>
            <person name="Lan Y."/>
            <person name="Juniper S.K."/>
            <person name="Young C.R."/>
            <person name="Angers B."/>
            <person name="Qian P.Y."/>
        </authorList>
    </citation>
    <scope>NUCLEOTIDE SEQUENCE</scope>
    <source>
        <strain evidence="2">R07B-5</strain>
    </source>
</reference>
<evidence type="ECO:0000313" key="3">
    <source>
        <dbReference type="Proteomes" id="UP001209878"/>
    </source>
</evidence>
<keyword evidence="3" id="KW-1185">Reference proteome</keyword>
<sequence length="106" mass="12037">MSPPGRSSRPPQPDTGHNISTIPEDPDMITADLLTTKNLMSLQQKLANQGLRLSICASDLIGKSHEELVLLLIQLRRSQARLRDAKSYYRSRLDDSRDNEKGYQFR</sequence>
<dbReference type="Proteomes" id="UP001209878">
    <property type="component" value="Unassembled WGS sequence"/>
</dbReference>
<feature type="region of interest" description="Disordered" evidence="1">
    <location>
        <begin position="1"/>
        <end position="25"/>
    </location>
</feature>
<comment type="caution">
    <text evidence="2">The sequence shown here is derived from an EMBL/GenBank/DDBJ whole genome shotgun (WGS) entry which is preliminary data.</text>
</comment>
<accession>A0AAD9UL95</accession>
<organism evidence="2 3">
    <name type="scientific">Ridgeia piscesae</name>
    <name type="common">Tubeworm</name>
    <dbReference type="NCBI Taxonomy" id="27915"/>
    <lineage>
        <taxon>Eukaryota</taxon>
        <taxon>Metazoa</taxon>
        <taxon>Spiralia</taxon>
        <taxon>Lophotrochozoa</taxon>
        <taxon>Annelida</taxon>
        <taxon>Polychaeta</taxon>
        <taxon>Sedentaria</taxon>
        <taxon>Canalipalpata</taxon>
        <taxon>Sabellida</taxon>
        <taxon>Siboglinidae</taxon>
        <taxon>Ridgeia</taxon>
    </lineage>
</organism>
<protein>
    <submittedName>
        <fullName evidence="2">Uncharacterized protein</fullName>
    </submittedName>
</protein>
<gene>
    <name evidence="2" type="ORF">NP493_13g09003</name>
</gene>
<dbReference type="EMBL" id="JAODUO010000013">
    <property type="protein sequence ID" value="KAK2193422.1"/>
    <property type="molecule type" value="Genomic_DNA"/>
</dbReference>
<proteinExistence type="predicted"/>
<evidence type="ECO:0000313" key="2">
    <source>
        <dbReference type="EMBL" id="KAK2193422.1"/>
    </source>
</evidence>
<name>A0AAD9UL95_RIDPI</name>